<dbReference type="RefSeq" id="WP_028052576.1">
    <property type="nucleotide sequence ID" value="NZ_ATYG01000023.1"/>
</dbReference>
<evidence type="ECO:0000256" key="1">
    <source>
        <dbReference type="ARBA" id="ARBA00022741"/>
    </source>
</evidence>
<keyword evidence="5" id="KW-1185">Reference proteome</keyword>
<dbReference type="Gene3D" id="3.40.50.300">
    <property type="entry name" value="P-loop containing nucleotide triphosphate hydrolases"/>
    <property type="match status" value="1"/>
</dbReference>
<accession>A0ABX2R953</accession>
<sequence>MNEQYRWVGNSTKSKQALEIVAKAAAVNLSVLLQEESGTGKEVIARYIHQLSDRKNGPFIAINCAALLPNLIENELFGYVEGAFAGAKKGGQPGKFELANGGT</sequence>
<evidence type="ECO:0000256" key="2">
    <source>
        <dbReference type="ARBA" id="ARBA00022840"/>
    </source>
</evidence>
<comment type="caution">
    <text evidence="4">The sequence shown here is derived from an EMBL/GenBank/DDBJ whole genome shotgun (WGS) entry which is preliminary data.</text>
</comment>
<dbReference type="InterPro" id="IPR002078">
    <property type="entry name" value="Sigma_54_int"/>
</dbReference>
<reference evidence="4 5" key="1">
    <citation type="submission" date="2020-07" db="EMBL/GenBank/DDBJ databases">
        <title>Genomic Encyclopedia of Type Strains, Phase III (KMG-III): the genomes of soil and plant-associated and newly described type strains.</title>
        <authorList>
            <person name="Whitman W."/>
        </authorList>
    </citation>
    <scope>NUCLEOTIDE SEQUENCE [LARGE SCALE GENOMIC DNA]</scope>
    <source>
        <strain evidence="4 5">DSM 11255</strain>
    </source>
</reference>
<proteinExistence type="predicted"/>
<evidence type="ECO:0000259" key="3">
    <source>
        <dbReference type="PROSITE" id="PS50045"/>
    </source>
</evidence>
<feature type="domain" description="Sigma-54 factor interaction" evidence="3">
    <location>
        <begin position="7"/>
        <end position="103"/>
    </location>
</feature>
<organism evidence="4 5">
    <name type="scientific">Carboxydothermus ferrireducens DSM 11255</name>
    <dbReference type="NCBI Taxonomy" id="1119529"/>
    <lineage>
        <taxon>Bacteria</taxon>
        <taxon>Bacillati</taxon>
        <taxon>Bacillota</taxon>
        <taxon>Clostridia</taxon>
        <taxon>Thermoanaerobacterales</taxon>
        <taxon>Thermoanaerobacteraceae</taxon>
        <taxon>Carboxydothermus</taxon>
    </lineage>
</organism>
<dbReference type="PANTHER" id="PTHR32071:SF57">
    <property type="entry name" value="C4-DICARBOXYLATE TRANSPORT TRANSCRIPTIONAL REGULATORY PROTEIN DCTD"/>
    <property type="match status" value="1"/>
</dbReference>
<gene>
    <name evidence="4" type="ORF">HDG70_000372</name>
</gene>
<dbReference type="InterPro" id="IPR027417">
    <property type="entry name" value="P-loop_NTPase"/>
</dbReference>
<dbReference type="Proteomes" id="UP000604066">
    <property type="component" value="Unassembled WGS sequence"/>
</dbReference>
<evidence type="ECO:0000313" key="5">
    <source>
        <dbReference type="Proteomes" id="UP000604066"/>
    </source>
</evidence>
<dbReference type="Pfam" id="PF00158">
    <property type="entry name" value="Sigma54_activat"/>
    <property type="match status" value="1"/>
</dbReference>
<keyword evidence="2" id="KW-0067">ATP-binding</keyword>
<dbReference type="SUPFAM" id="SSF52540">
    <property type="entry name" value="P-loop containing nucleoside triphosphate hydrolases"/>
    <property type="match status" value="1"/>
</dbReference>
<name>A0ABX2R953_9THEO</name>
<dbReference type="CDD" id="cd00009">
    <property type="entry name" value="AAA"/>
    <property type="match status" value="1"/>
</dbReference>
<dbReference type="EMBL" id="JACCBS010000001">
    <property type="protein sequence ID" value="NYE56666.1"/>
    <property type="molecule type" value="Genomic_DNA"/>
</dbReference>
<dbReference type="PANTHER" id="PTHR32071">
    <property type="entry name" value="TRANSCRIPTIONAL REGULATORY PROTEIN"/>
    <property type="match status" value="1"/>
</dbReference>
<evidence type="ECO:0000313" key="4">
    <source>
        <dbReference type="EMBL" id="NYE56666.1"/>
    </source>
</evidence>
<protein>
    <submittedName>
        <fullName evidence="4">Transcriptional regulator with PAS, ATPase and Fis domain</fullName>
    </submittedName>
</protein>
<keyword evidence="1" id="KW-0547">Nucleotide-binding</keyword>
<dbReference type="PROSITE" id="PS50045">
    <property type="entry name" value="SIGMA54_INTERACT_4"/>
    <property type="match status" value="1"/>
</dbReference>